<dbReference type="GO" id="GO:0033922">
    <property type="term" value="F:peptidoglycan beta-N-acetylmuramidase activity"/>
    <property type="evidence" value="ECO:0007669"/>
    <property type="project" value="InterPro"/>
</dbReference>
<keyword evidence="2" id="KW-0732">Signal</keyword>
<feature type="domain" description="Peptidoglycan beta-N-acetylmuramidase NamZ N-terminal" evidence="3">
    <location>
        <begin position="87"/>
        <end position="284"/>
    </location>
</feature>
<evidence type="ECO:0000313" key="5">
    <source>
        <dbReference type="EMBL" id="CAA9274703.1"/>
    </source>
</evidence>
<feature type="region of interest" description="Disordered" evidence="1">
    <location>
        <begin position="23"/>
        <end position="64"/>
    </location>
</feature>
<dbReference type="AlphaFoldDB" id="A0A6J4JBW4"/>
<reference evidence="5" key="1">
    <citation type="submission" date="2020-02" db="EMBL/GenBank/DDBJ databases">
        <authorList>
            <person name="Meier V. D."/>
        </authorList>
    </citation>
    <scope>NUCLEOTIDE SEQUENCE</scope>
    <source>
        <strain evidence="5">AVDCRST_MAG56</strain>
    </source>
</reference>
<feature type="chain" id="PRO_5026983391" evidence="2">
    <location>
        <begin position="22"/>
        <end position="426"/>
    </location>
</feature>
<evidence type="ECO:0000256" key="1">
    <source>
        <dbReference type="SAM" id="MobiDB-lite"/>
    </source>
</evidence>
<dbReference type="InterPro" id="IPR048503">
    <property type="entry name" value="NamZ_C"/>
</dbReference>
<accession>A0A6J4JBW4</accession>
<proteinExistence type="predicted"/>
<evidence type="ECO:0000259" key="3">
    <source>
        <dbReference type="Pfam" id="PF07075"/>
    </source>
</evidence>
<dbReference type="PANTHER" id="PTHR42915:SF1">
    <property type="entry name" value="PEPTIDOGLYCAN BETA-N-ACETYLMURAMIDASE NAMZ"/>
    <property type="match status" value="1"/>
</dbReference>
<dbReference type="Pfam" id="PF07075">
    <property type="entry name" value="NamZ_N"/>
    <property type="match status" value="1"/>
</dbReference>
<dbReference type="Gene3D" id="3.40.50.12170">
    <property type="entry name" value="Uncharacterised protein PF07075, DUF1343"/>
    <property type="match status" value="1"/>
</dbReference>
<dbReference type="InterPro" id="IPR048502">
    <property type="entry name" value="NamZ_N"/>
</dbReference>
<dbReference type="Gene3D" id="3.90.1150.140">
    <property type="match status" value="1"/>
</dbReference>
<name>A0A6J4JBW4_9SPHI</name>
<evidence type="ECO:0000256" key="2">
    <source>
        <dbReference type="SAM" id="SignalP"/>
    </source>
</evidence>
<dbReference type="PIRSF" id="PIRSF016719">
    <property type="entry name" value="UCP016719"/>
    <property type="match status" value="1"/>
</dbReference>
<dbReference type="InterPro" id="IPR008302">
    <property type="entry name" value="NamZ"/>
</dbReference>
<feature type="signal peptide" evidence="2">
    <location>
        <begin position="1"/>
        <end position="21"/>
    </location>
</feature>
<protein>
    <submittedName>
        <fullName evidence="5">Protein YzbB</fullName>
    </submittedName>
</protein>
<dbReference type="Pfam" id="PF20732">
    <property type="entry name" value="NamZ_C"/>
    <property type="match status" value="1"/>
</dbReference>
<organism evidence="5">
    <name type="scientific">uncultured Cytophagales bacterium</name>
    <dbReference type="NCBI Taxonomy" id="158755"/>
    <lineage>
        <taxon>Bacteria</taxon>
        <taxon>Pseudomonadati</taxon>
        <taxon>Bacteroidota</taxon>
        <taxon>Sphingobacteriia</taxon>
        <taxon>Sphingobacteriales</taxon>
        <taxon>environmental samples</taxon>
    </lineage>
</organism>
<gene>
    <name evidence="5" type="ORF">AVDCRST_MAG56-3284</name>
</gene>
<dbReference type="EMBL" id="CADCTQ010000277">
    <property type="protein sequence ID" value="CAA9274703.1"/>
    <property type="molecule type" value="Genomic_DNA"/>
</dbReference>
<sequence>MRIRRTSSFLLLLCLWLVACAPNPSSSRRSAPRPPKARGNTANVPAPEPKTNDPAPGVPTPPPAPAALAVGAERLDTYLPGLRGKRVAMVVNHTSTVGRTHLVDTLLASGIAVKKIFAPEHGFRGEADAGEHVSNATDKKTGLPLISLYGSNKKPSAEQLADVDVVVFDIQDVGVRFYTYISTMHYVMEACAEHGKKLLVLDRPNPNGHYFDGPVLQPAFRSFVGMHPIPVVHGLTVGELANMINGEGWLPGGARCDVEVVKAANYTHRTKYVVPVRPSPNLPNEASIRLYPSICFFEAAPVSVGRGTPYPFQVIGGPNPRFGSFLFTPVPTPGAKNPPLQGQQCYGLDLRNDTLNSFTLRYVLDFYRKADNKEKFFTNFFDKLAGTDVLRKQIAAGLDEAAIRKSWQPGLDAYRATRQKYLLYAE</sequence>
<evidence type="ECO:0000259" key="4">
    <source>
        <dbReference type="Pfam" id="PF20732"/>
    </source>
</evidence>
<dbReference type="PANTHER" id="PTHR42915">
    <property type="entry name" value="HYPOTHETICAL 460 KDA PROTEIN IN FEUA-SIGW INTERGENIC REGION [PRECURSOR]"/>
    <property type="match status" value="1"/>
</dbReference>
<feature type="domain" description="Peptidoglycan beta-N-acetylmuramidase NamZ C-terminal" evidence="4">
    <location>
        <begin position="290"/>
        <end position="424"/>
    </location>
</feature>
<dbReference type="PROSITE" id="PS51257">
    <property type="entry name" value="PROKAR_LIPOPROTEIN"/>
    <property type="match status" value="1"/>
</dbReference>